<evidence type="ECO:0000313" key="3">
    <source>
        <dbReference type="Proteomes" id="UP000002748"/>
    </source>
</evidence>
<keyword evidence="2" id="KW-0548">Nucleotidyltransferase</keyword>
<feature type="domain" description="Cytidyltransferase-like" evidence="1">
    <location>
        <begin position="136"/>
        <end position="197"/>
    </location>
</feature>
<dbReference type="PANTHER" id="PTHR10695">
    <property type="entry name" value="DEPHOSPHO-COA KINASE-RELATED"/>
    <property type="match status" value="1"/>
</dbReference>
<sequence length="311" mass="33761">MAARNSVLILPFTSGILKDPSSLLPVIFDAAQEPTESLTVVFSTPGSGKQLYAELREAPKAHFEELQRFLGKVYAALAAGQWTANRVLLNVEVRFDGELGDWSEKLQALPDEVVRLEGDAKLAPWTPVGGYPVSAIGGTFDHLHAAHKILINMALFVSEKRLIVGVMSPDQLKSKSNAGVLEDLDTRIGGVNAFLKRCGPGDIQLDVVEIQDALGPTAWDPEIEALIVSRETMSGGAYVNKVRKEKGLGELDILCIDVISSIVAEEAGTTVNLSEADGEQLKELKMGSTAIRGWIAEQKKQHDLEERVNKH</sequence>
<gene>
    <name evidence="2" type="ORF">A1Q1_00840</name>
</gene>
<dbReference type="PANTHER" id="PTHR10695:SF46">
    <property type="entry name" value="BIFUNCTIONAL COENZYME A SYNTHASE-RELATED"/>
    <property type="match status" value="1"/>
</dbReference>
<dbReference type="GO" id="GO:0015937">
    <property type="term" value="P:coenzyme A biosynthetic process"/>
    <property type="evidence" value="ECO:0007669"/>
    <property type="project" value="TreeGrafter"/>
</dbReference>
<dbReference type="InterPro" id="IPR014729">
    <property type="entry name" value="Rossmann-like_a/b/a_fold"/>
</dbReference>
<dbReference type="GO" id="GO:0016779">
    <property type="term" value="F:nucleotidyltransferase activity"/>
    <property type="evidence" value="ECO:0007669"/>
    <property type="project" value="UniProtKB-KW"/>
</dbReference>
<name>J6EZC6_TRIAS</name>
<dbReference type="Gene3D" id="3.40.50.620">
    <property type="entry name" value="HUPs"/>
    <property type="match status" value="1"/>
</dbReference>
<dbReference type="AlphaFoldDB" id="J6EZC6"/>
<dbReference type="OrthoDB" id="330671at2759"/>
<dbReference type="EMBL" id="ALBS01000139">
    <property type="protein sequence ID" value="EJT49999.1"/>
    <property type="molecule type" value="Genomic_DNA"/>
</dbReference>
<dbReference type="RefSeq" id="XP_014181215.1">
    <property type="nucleotide sequence ID" value="XM_014325740.1"/>
</dbReference>
<dbReference type="GO" id="GO:0004140">
    <property type="term" value="F:dephospho-CoA kinase activity"/>
    <property type="evidence" value="ECO:0007669"/>
    <property type="project" value="TreeGrafter"/>
</dbReference>
<proteinExistence type="predicted"/>
<dbReference type="HOGENOM" id="CLU_035272_0_0_1"/>
<dbReference type="InterPro" id="IPR004821">
    <property type="entry name" value="Cyt_trans-like"/>
</dbReference>
<evidence type="ECO:0000313" key="2">
    <source>
        <dbReference type="EMBL" id="EJT49999.1"/>
    </source>
</evidence>
<organism evidence="2 3">
    <name type="scientific">Trichosporon asahii var. asahii (strain ATCC 90039 / CBS 2479 / JCM 2466 / KCTC 7840 / NBRC 103889/ NCYC 2677 / UAMH 7654)</name>
    <name type="common">Yeast</name>
    <dbReference type="NCBI Taxonomy" id="1186058"/>
    <lineage>
        <taxon>Eukaryota</taxon>
        <taxon>Fungi</taxon>
        <taxon>Dikarya</taxon>
        <taxon>Basidiomycota</taxon>
        <taxon>Agaricomycotina</taxon>
        <taxon>Tremellomycetes</taxon>
        <taxon>Trichosporonales</taxon>
        <taxon>Trichosporonaceae</taxon>
        <taxon>Trichosporon</taxon>
    </lineage>
</organism>
<dbReference type="VEuPathDB" id="FungiDB:A1Q1_00840"/>
<evidence type="ECO:0000259" key="1">
    <source>
        <dbReference type="Pfam" id="PF01467"/>
    </source>
</evidence>
<comment type="caution">
    <text evidence="2">The sequence shown here is derived from an EMBL/GenBank/DDBJ whole genome shotgun (WGS) entry which is preliminary data.</text>
</comment>
<protein>
    <submittedName>
        <fullName evidence="2">Pantetheine-phosphate adenylyltransferase</fullName>
    </submittedName>
</protein>
<reference evidence="2 3" key="1">
    <citation type="journal article" date="2012" name="Eukaryot. Cell">
        <title>Draft genome sequence of CBS 2479, the standard type strain of Trichosporon asahii.</title>
        <authorList>
            <person name="Yang R.Y."/>
            <person name="Li H.T."/>
            <person name="Zhu H."/>
            <person name="Zhou G.P."/>
            <person name="Wang M."/>
            <person name="Wang L."/>
        </authorList>
    </citation>
    <scope>NUCLEOTIDE SEQUENCE [LARGE SCALE GENOMIC DNA]</scope>
    <source>
        <strain evidence="3">ATCC 90039 / CBS 2479 / JCM 2466 / KCTC 7840 / NCYC 2677 / UAMH 7654</strain>
    </source>
</reference>
<dbReference type="KEGG" id="tasa:A1Q1_00840"/>
<keyword evidence="2" id="KW-0808">Transferase</keyword>
<dbReference type="SUPFAM" id="SSF52374">
    <property type="entry name" value="Nucleotidylyl transferase"/>
    <property type="match status" value="1"/>
</dbReference>
<accession>J6EZC6</accession>
<dbReference type="GeneID" id="25984354"/>
<dbReference type="Proteomes" id="UP000002748">
    <property type="component" value="Unassembled WGS sequence"/>
</dbReference>
<dbReference type="Pfam" id="PF01467">
    <property type="entry name" value="CTP_transf_like"/>
    <property type="match status" value="1"/>
</dbReference>